<dbReference type="Pfam" id="PF00520">
    <property type="entry name" value="Ion_trans"/>
    <property type="match status" value="1"/>
</dbReference>
<evidence type="ECO:0000256" key="5">
    <source>
        <dbReference type="ARBA" id="ARBA00022826"/>
    </source>
</evidence>
<organism evidence="14 15">
    <name type="scientific">Pelagomonas calceolata</name>
    <dbReference type="NCBI Taxonomy" id="35677"/>
    <lineage>
        <taxon>Eukaryota</taxon>
        <taxon>Sar</taxon>
        <taxon>Stramenopiles</taxon>
        <taxon>Ochrophyta</taxon>
        <taxon>Pelagophyceae</taxon>
        <taxon>Pelagomonadales</taxon>
        <taxon>Pelagomonadaceae</taxon>
        <taxon>Pelagomonas</taxon>
    </lineage>
</organism>
<keyword evidence="7 12" id="KW-1133">Transmembrane helix</keyword>
<evidence type="ECO:0000256" key="8">
    <source>
        <dbReference type="ARBA" id="ARBA00023065"/>
    </source>
</evidence>
<dbReference type="InterPro" id="IPR028325">
    <property type="entry name" value="VG_K_chnl"/>
</dbReference>
<evidence type="ECO:0000256" key="1">
    <source>
        <dbReference type="ARBA" id="ARBA00004141"/>
    </source>
</evidence>
<keyword evidence="11" id="KW-0175">Coiled coil</keyword>
<comment type="caution">
    <text evidence="14">The sequence shown here is derived from an EMBL/GenBank/DDBJ whole genome shotgun (WGS) entry which is preliminary data.</text>
</comment>
<evidence type="ECO:0000256" key="10">
    <source>
        <dbReference type="ARBA" id="ARBA00023303"/>
    </source>
</evidence>
<feature type="transmembrane region" description="Helical" evidence="12">
    <location>
        <begin position="269"/>
        <end position="296"/>
    </location>
</feature>
<name>A0A8J2SWD5_9STRA</name>
<reference evidence="14" key="1">
    <citation type="submission" date="2021-11" db="EMBL/GenBank/DDBJ databases">
        <authorList>
            <consortium name="Genoscope - CEA"/>
            <person name="William W."/>
        </authorList>
    </citation>
    <scope>NUCLEOTIDE SEQUENCE</scope>
</reference>
<evidence type="ECO:0000256" key="7">
    <source>
        <dbReference type="ARBA" id="ARBA00022989"/>
    </source>
</evidence>
<comment type="subcellular location">
    <subcellularLocation>
        <location evidence="1">Membrane</location>
        <topology evidence="1">Multi-pass membrane protein</topology>
    </subcellularLocation>
</comment>
<gene>
    <name evidence="14" type="ORF">PECAL_5P22780</name>
</gene>
<evidence type="ECO:0000259" key="13">
    <source>
        <dbReference type="Pfam" id="PF00520"/>
    </source>
</evidence>
<evidence type="ECO:0000313" key="14">
    <source>
        <dbReference type="EMBL" id="CAH0377751.1"/>
    </source>
</evidence>
<dbReference type="AlphaFoldDB" id="A0A8J2SWD5"/>
<accession>A0A8J2SWD5</accession>
<dbReference type="Proteomes" id="UP000789595">
    <property type="component" value="Unassembled WGS sequence"/>
</dbReference>
<evidence type="ECO:0000256" key="11">
    <source>
        <dbReference type="SAM" id="Coils"/>
    </source>
</evidence>
<dbReference type="SUPFAM" id="SSF81324">
    <property type="entry name" value="Voltage-gated potassium channels"/>
    <property type="match status" value="1"/>
</dbReference>
<dbReference type="Gene3D" id="1.10.287.70">
    <property type="match status" value="1"/>
</dbReference>
<protein>
    <recommendedName>
        <fullName evidence="13">Ion transport domain-containing protein</fullName>
    </recommendedName>
</protein>
<keyword evidence="3" id="KW-0633">Potassium transport</keyword>
<proteinExistence type="predicted"/>
<dbReference type="GO" id="GO:0008076">
    <property type="term" value="C:voltage-gated potassium channel complex"/>
    <property type="evidence" value="ECO:0007669"/>
    <property type="project" value="InterPro"/>
</dbReference>
<keyword evidence="5" id="KW-0631">Potassium channel</keyword>
<dbReference type="GO" id="GO:0001508">
    <property type="term" value="P:action potential"/>
    <property type="evidence" value="ECO:0007669"/>
    <property type="project" value="TreeGrafter"/>
</dbReference>
<dbReference type="PRINTS" id="PR00169">
    <property type="entry name" value="KCHANNEL"/>
</dbReference>
<evidence type="ECO:0000256" key="12">
    <source>
        <dbReference type="SAM" id="Phobius"/>
    </source>
</evidence>
<dbReference type="OrthoDB" id="43502at2759"/>
<feature type="coiled-coil region" evidence="11">
    <location>
        <begin position="365"/>
        <end position="392"/>
    </location>
</feature>
<evidence type="ECO:0000256" key="9">
    <source>
        <dbReference type="ARBA" id="ARBA00023136"/>
    </source>
</evidence>
<evidence type="ECO:0000256" key="3">
    <source>
        <dbReference type="ARBA" id="ARBA00022538"/>
    </source>
</evidence>
<keyword evidence="9 12" id="KW-0472">Membrane</keyword>
<dbReference type="PANTHER" id="PTHR11537">
    <property type="entry name" value="VOLTAGE-GATED POTASSIUM CHANNEL"/>
    <property type="match status" value="1"/>
</dbReference>
<dbReference type="EMBL" id="CAKKNE010000005">
    <property type="protein sequence ID" value="CAH0377751.1"/>
    <property type="molecule type" value="Genomic_DNA"/>
</dbReference>
<keyword evidence="4 12" id="KW-0812">Transmembrane</keyword>
<feature type="domain" description="Ion transport" evidence="13">
    <location>
        <begin position="68"/>
        <end position="285"/>
    </location>
</feature>
<keyword evidence="6" id="KW-0630">Potassium</keyword>
<keyword evidence="8" id="KW-0406">Ion transport</keyword>
<sequence length="401" mass="44626">MIAEIPLASTDPPRSSTVARTRTRLAAAKSDRHLYGSVPATAPPATRVQHSKLYQLLNSSSRAHGSVLFDRALLLLILANVYVDVMLTVDEWAAQHGAAAKVFETVSSLLFIAEYITRFAVAGERAKYRGTAGRWRFVTSWASIVDLCSFMPWIAEKIIYWGEDGDVPSTAYVRAFRVLRILKTDRFTGAADALGRVFYVNMHILGVAGVLAGMLVLFTSSLLYYSGKGAEGFESIPATMYLSILMLTGQGEPDGELTTLLKSLCAFTAIFSVAMVAIPASMLTFGFEIEAQRLVLKRRERRLRRRIRAERLENHWIESCSDSEDGDAHFLARERQRQSRCRGGRRADASDLSSSEEEYETLVLGETQEATLERVRRELQAKQAQYDSLLRAMEDAPPAVL</sequence>
<keyword evidence="10" id="KW-0407">Ion channel</keyword>
<dbReference type="InterPro" id="IPR005821">
    <property type="entry name" value="Ion_trans_dom"/>
</dbReference>
<evidence type="ECO:0000313" key="15">
    <source>
        <dbReference type="Proteomes" id="UP000789595"/>
    </source>
</evidence>
<keyword evidence="2" id="KW-0813">Transport</keyword>
<dbReference type="PANTHER" id="PTHR11537:SF254">
    <property type="entry name" value="POTASSIUM VOLTAGE-GATED CHANNEL PROTEIN SHAB"/>
    <property type="match status" value="1"/>
</dbReference>
<dbReference type="GO" id="GO:0005249">
    <property type="term" value="F:voltage-gated potassium channel activity"/>
    <property type="evidence" value="ECO:0007669"/>
    <property type="project" value="InterPro"/>
</dbReference>
<evidence type="ECO:0000256" key="6">
    <source>
        <dbReference type="ARBA" id="ARBA00022958"/>
    </source>
</evidence>
<evidence type="ECO:0000256" key="4">
    <source>
        <dbReference type="ARBA" id="ARBA00022692"/>
    </source>
</evidence>
<keyword evidence="15" id="KW-1185">Reference proteome</keyword>
<feature type="transmembrane region" description="Helical" evidence="12">
    <location>
        <begin position="204"/>
        <end position="225"/>
    </location>
</feature>
<evidence type="ECO:0000256" key="2">
    <source>
        <dbReference type="ARBA" id="ARBA00022448"/>
    </source>
</evidence>